<evidence type="ECO:0000256" key="4">
    <source>
        <dbReference type="ARBA" id="ARBA00022840"/>
    </source>
</evidence>
<dbReference type="Pfam" id="PF00005">
    <property type="entry name" value="ABC_tran"/>
    <property type="match status" value="1"/>
</dbReference>
<dbReference type="InterPro" id="IPR003593">
    <property type="entry name" value="AAA+_ATPase"/>
</dbReference>
<evidence type="ECO:0000256" key="1">
    <source>
        <dbReference type="ARBA" id="ARBA00005417"/>
    </source>
</evidence>
<evidence type="ECO:0000313" key="7">
    <source>
        <dbReference type="Proteomes" id="UP000077317"/>
    </source>
</evidence>
<dbReference type="Proteomes" id="UP000077317">
    <property type="component" value="Chromosome"/>
</dbReference>
<evidence type="ECO:0000256" key="2">
    <source>
        <dbReference type="ARBA" id="ARBA00022448"/>
    </source>
</evidence>
<dbReference type="KEGG" id="spat:A0O21_04125"/>
<dbReference type="GO" id="GO:0005524">
    <property type="term" value="F:ATP binding"/>
    <property type="evidence" value="ECO:0007669"/>
    <property type="project" value="UniProtKB-KW"/>
</dbReference>
<gene>
    <name evidence="6" type="ORF">A0O21_04125</name>
</gene>
<evidence type="ECO:0000256" key="3">
    <source>
        <dbReference type="ARBA" id="ARBA00022741"/>
    </source>
</evidence>
<comment type="similarity">
    <text evidence="1">Belongs to the ABC transporter superfamily.</text>
</comment>
<evidence type="ECO:0000259" key="5">
    <source>
        <dbReference type="PROSITE" id="PS50893"/>
    </source>
</evidence>
<dbReference type="PROSITE" id="PS00211">
    <property type="entry name" value="ABC_TRANSPORTER_1"/>
    <property type="match status" value="1"/>
</dbReference>
<keyword evidence="7" id="KW-1185">Reference proteome</keyword>
<name>A0A172Q754_9STRE</name>
<dbReference type="InterPro" id="IPR027417">
    <property type="entry name" value="P-loop_NTPase"/>
</dbReference>
<accession>A0A172Q754</accession>
<dbReference type="Gene3D" id="3.40.50.300">
    <property type="entry name" value="P-loop containing nucleotide triphosphate hydrolases"/>
    <property type="match status" value="1"/>
</dbReference>
<dbReference type="CDD" id="cd03235">
    <property type="entry name" value="ABC_Metallic_Cations"/>
    <property type="match status" value="1"/>
</dbReference>
<dbReference type="GO" id="GO:0016887">
    <property type="term" value="F:ATP hydrolysis activity"/>
    <property type="evidence" value="ECO:0007669"/>
    <property type="project" value="InterPro"/>
</dbReference>
<dbReference type="OrthoDB" id="9806726at2"/>
<dbReference type="PANTHER" id="PTHR42734:SF5">
    <property type="entry name" value="IRON TRANSPORT SYSTEM ATP-BINDING PROTEIN HI_0361-RELATED"/>
    <property type="match status" value="1"/>
</dbReference>
<dbReference type="InterPro" id="IPR017871">
    <property type="entry name" value="ABC_transporter-like_CS"/>
</dbReference>
<dbReference type="InterPro" id="IPR003439">
    <property type="entry name" value="ABC_transporter-like_ATP-bd"/>
</dbReference>
<dbReference type="PROSITE" id="PS50893">
    <property type="entry name" value="ABC_TRANSPORTER_2"/>
    <property type="match status" value="1"/>
</dbReference>
<dbReference type="AlphaFoldDB" id="A0A172Q754"/>
<dbReference type="PANTHER" id="PTHR42734">
    <property type="entry name" value="METAL TRANSPORT SYSTEM ATP-BINDING PROTEIN TM_0124-RELATED"/>
    <property type="match status" value="1"/>
</dbReference>
<keyword evidence="3" id="KW-0547">Nucleotide-binding</keyword>
<keyword evidence="4 6" id="KW-0067">ATP-binding</keyword>
<dbReference type="SUPFAM" id="SSF52540">
    <property type="entry name" value="P-loop containing nucleoside triphosphate hydrolases"/>
    <property type="match status" value="1"/>
</dbReference>
<dbReference type="EMBL" id="CP014699">
    <property type="protein sequence ID" value="AND79271.1"/>
    <property type="molecule type" value="Genomic_DNA"/>
</dbReference>
<keyword evidence="2" id="KW-0813">Transport</keyword>
<evidence type="ECO:0000313" key="6">
    <source>
        <dbReference type="EMBL" id="AND79271.1"/>
    </source>
</evidence>
<dbReference type="RefSeq" id="WP_067061744.1">
    <property type="nucleotide sequence ID" value="NZ_CP014699.1"/>
</dbReference>
<sequence length="240" mass="26751">MIRVSHLTCHYIREQSILDDLSLTLDKGKIIGIIGPNGAGKSTFIKALMGLITYSGTIEVLGEDYGQLSGKAAYVEQRSQIDFHFPITVKECVRLGIYQGGRPFPFLRKKKGKSVDAVLEELDLAAYANRPLHALSGGQFQRVMVARCLIQDRDYIFLDEPFAGIDLVSEQMIISLLKELRTAGKTIVIVHHDLSKVRAYFDQLVILKQKLLAYGPVSQVFTADNLKVAFGGEVFFNEEV</sequence>
<dbReference type="STRING" id="1811193.A0O21_04125"/>
<dbReference type="SMART" id="SM00382">
    <property type="entry name" value="AAA"/>
    <property type="match status" value="1"/>
</dbReference>
<feature type="domain" description="ABC transporter" evidence="5">
    <location>
        <begin position="2"/>
        <end position="234"/>
    </location>
</feature>
<dbReference type="InterPro" id="IPR050153">
    <property type="entry name" value="Metal_Ion_Import_ABC"/>
</dbReference>
<reference evidence="7" key="2">
    <citation type="submission" date="2016-03" db="EMBL/GenBank/DDBJ databases">
        <title>Streptococcus antelopensis sp. nov., isolated from the feces of the Tibetan antelope (Pantholops hodgsonii) in Hoh Xil National Nature Reserve, Qinghai, China.</title>
        <authorList>
            <person name="Bai X."/>
        </authorList>
    </citation>
    <scope>NUCLEOTIDE SEQUENCE [LARGE SCALE GENOMIC DNA]</scope>
    <source>
        <strain evidence="7">TA 26</strain>
    </source>
</reference>
<protein>
    <submittedName>
        <fullName evidence="6">Manganese ABC transporter ATP-binding protein</fullName>
    </submittedName>
</protein>
<reference evidence="6 7" key="1">
    <citation type="journal article" date="2016" name="Int. J. Syst. Evol. Microbiol.">
        <title>Streptococcuspantholopis sp. nov., isolated from faeces of the Tibetan antelope (Pantholops hodgsonii).</title>
        <authorList>
            <person name="Bai X."/>
            <person name="Xiong Y."/>
            <person name="Lu S."/>
            <person name="Jin D."/>
            <person name="Lai X."/>
            <person name="Yang J."/>
            <person name="Niu L."/>
            <person name="Hu S."/>
            <person name="Meng X."/>
            <person name="Pu J."/>
            <person name="Ye C."/>
            <person name="Xu J."/>
        </authorList>
    </citation>
    <scope>NUCLEOTIDE SEQUENCE [LARGE SCALE GENOMIC DNA]</scope>
    <source>
        <strain evidence="6 7">TA 26</strain>
    </source>
</reference>
<proteinExistence type="inferred from homology"/>
<organism evidence="6 7">
    <name type="scientific">Streptococcus pantholopis</name>
    <dbReference type="NCBI Taxonomy" id="1811193"/>
    <lineage>
        <taxon>Bacteria</taxon>
        <taxon>Bacillati</taxon>
        <taxon>Bacillota</taxon>
        <taxon>Bacilli</taxon>
        <taxon>Lactobacillales</taxon>
        <taxon>Streptococcaceae</taxon>
        <taxon>Streptococcus</taxon>
    </lineage>
</organism>